<evidence type="ECO:0000259" key="2">
    <source>
        <dbReference type="Pfam" id="PF20516"/>
    </source>
</evidence>
<proteinExistence type="predicted"/>
<protein>
    <recommendedName>
        <fullName evidence="2">PD-(D/E)XK nuclease-like domain-containing protein</fullName>
    </recommendedName>
</protein>
<gene>
    <name evidence="3" type="ORF">ZT1A5_G11905</name>
</gene>
<evidence type="ECO:0000313" key="4">
    <source>
        <dbReference type="Proteomes" id="UP000215453"/>
    </source>
</evidence>
<feature type="compositionally biased region" description="Basic and acidic residues" evidence="1">
    <location>
        <begin position="25"/>
        <end position="37"/>
    </location>
</feature>
<feature type="compositionally biased region" description="Polar residues" evidence="1">
    <location>
        <begin position="64"/>
        <end position="75"/>
    </location>
</feature>
<dbReference type="EMBL" id="LT882694">
    <property type="protein sequence ID" value="SMY30452.1"/>
    <property type="molecule type" value="Genomic_DNA"/>
</dbReference>
<name>A0A1Y6M1I5_ZYMTR</name>
<dbReference type="Pfam" id="PF20516">
    <property type="entry name" value="PDDEXK_12"/>
    <property type="match status" value="1"/>
</dbReference>
<dbReference type="Proteomes" id="UP000215453">
    <property type="component" value="Chromosome 19"/>
</dbReference>
<dbReference type="AlphaFoldDB" id="A0A1Y6M1I5"/>
<evidence type="ECO:0000256" key="1">
    <source>
        <dbReference type="SAM" id="MobiDB-lite"/>
    </source>
</evidence>
<reference evidence="3 4" key="1">
    <citation type="submission" date="2016-10" db="EMBL/GenBank/DDBJ databases">
        <authorList>
            <person name="Varghese N."/>
        </authorList>
    </citation>
    <scope>NUCLEOTIDE SEQUENCE [LARGE SCALE GENOMIC DNA]</scope>
</reference>
<accession>A0A1Y6M1I5</accession>
<evidence type="ECO:0000313" key="3">
    <source>
        <dbReference type="EMBL" id="SMY30452.1"/>
    </source>
</evidence>
<sequence>MWDVSAWLDDAENTPPASSTRASKRARDNNDQPDFRCQHYTSRKRSCLVDPKANRSVPPRVGINNKSAMSRTPSPNKRRPLRSDQRSHDTDVDETTMPTPVARQSRRPAARPDNRFATHFPPPSDDDVRSYGSASSHSTKHSTRSKSPMKDAVDLRLADTSIRYCRRSDVALPRCLDNLCEELEAIAEGDELIPETIWARMRQQGESKLKARHKAPEAQQHLPLDHEHDFLQLCDILKDALRQEDDNASEPSWNAEVHAPVLRVALRPHEESLYFYNITTARPVPAWVPTRELQASESRLVDYSINLTPSYSERAVIETFLKRLPHSHATITQTMYAAVRVRPCIASIETKTVSEFDKAKNQLAVWSAAHLARVREFATDEDQELFVHPLIHVQHHSWKMYFAIAQLNENAVDIVNANITLGATDSLLDLWKLMMSLRCLARWAREVYREALFTCLVRYNATAQV</sequence>
<organism evidence="3 4">
    <name type="scientific">Zymoseptoria tritici ST99CH_1A5</name>
    <dbReference type="NCBI Taxonomy" id="1276529"/>
    <lineage>
        <taxon>Eukaryota</taxon>
        <taxon>Fungi</taxon>
        <taxon>Dikarya</taxon>
        <taxon>Ascomycota</taxon>
        <taxon>Pezizomycotina</taxon>
        <taxon>Dothideomycetes</taxon>
        <taxon>Dothideomycetidae</taxon>
        <taxon>Mycosphaerellales</taxon>
        <taxon>Mycosphaerellaceae</taxon>
        <taxon>Zymoseptoria</taxon>
    </lineage>
</organism>
<feature type="region of interest" description="Disordered" evidence="1">
    <location>
        <begin position="1"/>
        <end position="152"/>
    </location>
</feature>
<feature type="domain" description="PD-(D/E)XK nuclease-like" evidence="2">
    <location>
        <begin position="211"/>
        <end position="449"/>
    </location>
</feature>
<feature type="compositionally biased region" description="Basic and acidic residues" evidence="1">
    <location>
        <begin position="81"/>
        <end position="90"/>
    </location>
</feature>
<dbReference type="InterPro" id="IPR046797">
    <property type="entry name" value="PDDEXK_12"/>
</dbReference>